<comment type="caution">
    <text evidence="2">The sequence shown here is derived from an EMBL/GenBank/DDBJ whole genome shotgun (WGS) entry which is preliminary data.</text>
</comment>
<feature type="compositionally biased region" description="Basic and acidic residues" evidence="1">
    <location>
        <begin position="44"/>
        <end position="53"/>
    </location>
</feature>
<feature type="compositionally biased region" description="Gly residues" evidence="1">
    <location>
        <begin position="10"/>
        <end position="26"/>
    </location>
</feature>
<dbReference type="OrthoDB" id="1705129at2759"/>
<name>A0A9K3HDA5_HELAN</name>
<dbReference type="PANTHER" id="PTHR33411">
    <property type="entry name" value="OS08G0392500 PROTEIN"/>
    <property type="match status" value="1"/>
</dbReference>
<feature type="region of interest" description="Disordered" evidence="1">
    <location>
        <begin position="512"/>
        <end position="541"/>
    </location>
</feature>
<dbReference type="PANTHER" id="PTHR33411:SF22">
    <property type="entry name" value="MUCIN-1-LIKE ISOFORM X1"/>
    <property type="match status" value="1"/>
</dbReference>
<feature type="compositionally biased region" description="Acidic residues" evidence="1">
    <location>
        <begin position="149"/>
        <end position="203"/>
    </location>
</feature>
<dbReference type="InterPro" id="IPR004252">
    <property type="entry name" value="Probable_transposase_24"/>
</dbReference>
<dbReference type="Gramene" id="mRNA:HanXRQr2_Chr13g0598501">
    <property type="protein sequence ID" value="mRNA:HanXRQr2_Chr13g0598501"/>
    <property type="gene ID" value="HanXRQr2_Chr13g0598501"/>
</dbReference>
<accession>A0A9K3HDA5</accession>
<reference evidence="2" key="1">
    <citation type="journal article" date="2017" name="Nature">
        <title>The sunflower genome provides insights into oil metabolism, flowering and Asterid evolution.</title>
        <authorList>
            <person name="Badouin H."/>
            <person name="Gouzy J."/>
            <person name="Grassa C.J."/>
            <person name="Murat F."/>
            <person name="Staton S.E."/>
            <person name="Cottret L."/>
            <person name="Lelandais-Briere C."/>
            <person name="Owens G.L."/>
            <person name="Carrere S."/>
            <person name="Mayjonade B."/>
            <person name="Legrand L."/>
            <person name="Gill N."/>
            <person name="Kane N.C."/>
            <person name="Bowers J.E."/>
            <person name="Hubner S."/>
            <person name="Bellec A."/>
            <person name="Berard A."/>
            <person name="Berges H."/>
            <person name="Blanchet N."/>
            <person name="Boniface M.C."/>
            <person name="Brunel D."/>
            <person name="Catrice O."/>
            <person name="Chaidir N."/>
            <person name="Claudel C."/>
            <person name="Donnadieu C."/>
            <person name="Faraut T."/>
            <person name="Fievet G."/>
            <person name="Helmstetter N."/>
            <person name="King M."/>
            <person name="Knapp S.J."/>
            <person name="Lai Z."/>
            <person name="Le Paslier M.C."/>
            <person name="Lippi Y."/>
            <person name="Lorenzon L."/>
            <person name="Mandel J.R."/>
            <person name="Marage G."/>
            <person name="Marchand G."/>
            <person name="Marquand E."/>
            <person name="Bret-Mestries E."/>
            <person name="Morien E."/>
            <person name="Nambeesan S."/>
            <person name="Nguyen T."/>
            <person name="Pegot-Espagnet P."/>
            <person name="Pouilly N."/>
            <person name="Raftis F."/>
            <person name="Sallet E."/>
            <person name="Schiex T."/>
            <person name="Thomas J."/>
            <person name="Vandecasteele C."/>
            <person name="Vares D."/>
            <person name="Vear F."/>
            <person name="Vautrin S."/>
            <person name="Crespi M."/>
            <person name="Mangin B."/>
            <person name="Burke J.M."/>
            <person name="Salse J."/>
            <person name="Munos S."/>
            <person name="Vincourt P."/>
            <person name="Rieseberg L.H."/>
            <person name="Langlade N.B."/>
        </authorList>
    </citation>
    <scope>NUCLEOTIDE SEQUENCE</scope>
    <source>
        <tissue evidence="2">Leaves</tissue>
    </source>
</reference>
<sequence length="558" mass="63582">MNAGKDNTSRGGGRSSGSGVGSGLRGGKTKQVSRKRIDCGIVIREPDLSRGDGDAVSGRQRSQKLDPKHPNGKATVEKPTIWTKGPYLMVRPPKGPSISYRRGVRGSYHRMGEGDPMADLGGTLDSLSADILDDRDGTTLQDLSRDLLDDGDNDDDDAGDDGDDVGDDGYNGDDGDGVSEDDDNFEGDGDDFEGGGDDFEGGGDGDGRQFIQSNGKKFVDSKVHRRVKEILEQCLDGDWVTFKTIPQNVKKRMFDRFRTMYRWDPKAHQSIRHSFICVLKDRFRGIMSDMRKSSKKKALKAREDIPDVGYNFKIQCKYPPNGVPRRKWERMCMSWNTKDWEKKSKAGRENRKNDLCRHTGGSKGFDEHRRNLEKIKGKKVGFAEVLLHTHATKECKKRLNDGEISANDYDKLKFVTDRSKRSYVSYMKKLENKYGNTDCDDMELWESLHPECQGRQLFGVGSSDPHFVLTGTTSSTASVSDTRQSHELQKVQAELGKEREARQNIEARFEQFEQEREQERVEREREREQERVERERERTEHARWQKYMEAKFNKFGKK</sequence>
<dbReference type="Pfam" id="PF03004">
    <property type="entry name" value="Transposase_24"/>
    <property type="match status" value="1"/>
</dbReference>
<evidence type="ECO:0000313" key="2">
    <source>
        <dbReference type="EMBL" id="KAF5774279.1"/>
    </source>
</evidence>
<reference evidence="2" key="2">
    <citation type="submission" date="2020-06" db="EMBL/GenBank/DDBJ databases">
        <title>Helianthus annuus Genome sequencing and assembly Release 2.</title>
        <authorList>
            <person name="Gouzy J."/>
            <person name="Langlade N."/>
            <person name="Munos S."/>
        </authorList>
    </citation>
    <scope>NUCLEOTIDE SEQUENCE</scope>
    <source>
        <tissue evidence="2">Leaves</tissue>
    </source>
</reference>
<gene>
    <name evidence="2" type="ORF">HanXRQr2_Chr13g0598501</name>
</gene>
<keyword evidence="3" id="KW-1185">Reference proteome</keyword>
<dbReference type="Proteomes" id="UP000215914">
    <property type="component" value="Unassembled WGS sequence"/>
</dbReference>
<dbReference type="AlphaFoldDB" id="A0A9K3HDA5"/>
<organism evidence="2 3">
    <name type="scientific">Helianthus annuus</name>
    <name type="common">Common sunflower</name>
    <dbReference type="NCBI Taxonomy" id="4232"/>
    <lineage>
        <taxon>Eukaryota</taxon>
        <taxon>Viridiplantae</taxon>
        <taxon>Streptophyta</taxon>
        <taxon>Embryophyta</taxon>
        <taxon>Tracheophyta</taxon>
        <taxon>Spermatophyta</taxon>
        <taxon>Magnoliopsida</taxon>
        <taxon>eudicotyledons</taxon>
        <taxon>Gunneridae</taxon>
        <taxon>Pentapetalae</taxon>
        <taxon>asterids</taxon>
        <taxon>campanulids</taxon>
        <taxon>Asterales</taxon>
        <taxon>Asteraceae</taxon>
        <taxon>Asteroideae</taxon>
        <taxon>Heliantheae alliance</taxon>
        <taxon>Heliantheae</taxon>
        <taxon>Helianthus</taxon>
    </lineage>
</organism>
<proteinExistence type="predicted"/>
<feature type="region of interest" description="Disordered" evidence="1">
    <location>
        <begin position="1"/>
        <end position="121"/>
    </location>
</feature>
<evidence type="ECO:0000256" key="1">
    <source>
        <dbReference type="SAM" id="MobiDB-lite"/>
    </source>
</evidence>
<evidence type="ECO:0000313" key="3">
    <source>
        <dbReference type="Proteomes" id="UP000215914"/>
    </source>
</evidence>
<feature type="region of interest" description="Disordered" evidence="1">
    <location>
        <begin position="143"/>
        <end position="212"/>
    </location>
</feature>
<protein>
    <submittedName>
        <fullName evidence="2">Transposase, Ptta/En/Spm, plant</fullName>
    </submittedName>
</protein>
<dbReference type="EMBL" id="MNCJ02000328">
    <property type="protein sequence ID" value="KAF5774279.1"/>
    <property type="molecule type" value="Genomic_DNA"/>
</dbReference>